<dbReference type="GO" id="GO:0003950">
    <property type="term" value="F:NAD+ poly-ADP-ribosyltransferase activity"/>
    <property type="evidence" value="ECO:0007669"/>
    <property type="project" value="InterPro"/>
</dbReference>
<dbReference type="PANTHER" id="PTHR12684">
    <property type="entry name" value="PUTATIVE PHOSPHOTRANSFERASE"/>
    <property type="match status" value="1"/>
</dbReference>
<dbReference type="GO" id="GO:0006388">
    <property type="term" value="P:tRNA splicing, via endonucleolytic cleavage and ligation"/>
    <property type="evidence" value="ECO:0007669"/>
    <property type="project" value="UniProtKB-UniRule"/>
</dbReference>
<dbReference type="InterPro" id="IPR042080">
    <property type="entry name" value="RNA_2'-PTrans_N"/>
</dbReference>
<protein>
    <recommendedName>
        <fullName evidence="5">Probable RNA 2'-phosphotransferase</fullName>
        <ecNumber evidence="5">2.7.1.-</ecNumber>
    </recommendedName>
</protein>
<dbReference type="Pfam" id="PF01885">
    <property type="entry name" value="PTS_2-RNA"/>
    <property type="match status" value="1"/>
</dbReference>
<keyword evidence="3 5" id="KW-0520">NAD</keyword>
<evidence type="ECO:0000256" key="3">
    <source>
        <dbReference type="ARBA" id="ARBA00023027"/>
    </source>
</evidence>
<dbReference type="Proteomes" id="UP000183403">
    <property type="component" value="Unassembled WGS sequence"/>
</dbReference>
<dbReference type="InterPro" id="IPR022928">
    <property type="entry name" value="RNA_2'-PTrans_KptA"/>
</dbReference>
<comment type="caution">
    <text evidence="6">The sequence shown here is derived from an EMBL/GenBank/DDBJ whole genome shotgun (WGS) entry which is preliminary data.</text>
</comment>
<accession>A0A1J5SUU7</accession>
<evidence type="ECO:0000256" key="4">
    <source>
        <dbReference type="ARBA" id="ARBA00025212"/>
    </source>
</evidence>
<evidence type="ECO:0000256" key="2">
    <source>
        <dbReference type="ARBA" id="ARBA00022679"/>
    </source>
</evidence>
<name>A0A1J5SUU7_9ARCH</name>
<gene>
    <name evidence="5" type="primary">kptA</name>
    <name evidence="6" type="ORF">BEU03_02435</name>
</gene>
<sequence length="222" mass="25240">MRRKPTVPLKEEVKHGHGFFRGEKCPLSGEEGVLVLSPRHLDQFGRMMAGVLRHFPDRFDLEMDKQGWVEASEFIEAVKSQRRHFHYLETRHLQAVVETDPKGRYQLKNGRLRATYAHTLDLELDLPTDNNPEHLYFACSKEDAEEYLEHGLYPGDRNMVHLSSTRLNALEAGRHIIGKPIVLLVDVKSAETGGNEIMKAGTTVYLSKEVSGSHLKQLPDST</sequence>
<evidence type="ECO:0000313" key="7">
    <source>
        <dbReference type="Proteomes" id="UP000183403"/>
    </source>
</evidence>
<dbReference type="EMBL" id="MIYV01000015">
    <property type="protein sequence ID" value="OIR12255.1"/>
    <property type="molecule type" value="Genomic_DNA"/>
</dbReference>
<dbReference type="Gene3D" id="1.10.10.970">
    <property type="entry name" value="RNA 2'-phosphotransferase, Tpt1/KptA family, N-terminal domain"/>
    <property type="match status" value="1"/>
</dbReference>
<reference evidence="6 7" key="1">
    <citation type="submission" date="2016-08" db="EMBL/GenBank/DDBJ databases">
        <title>New Insights into Marine Group III Euryarchaeota, from dark to light.</title>
        <authorList>
            <person name="Haro-Moreno J.M."/>
            <person name="Rodriguez-Valera F."/>
            <person name="Lopez-Garcia P."/>
            <person name="Moreira D."/>
            <person name="Martin-Cuadrado A.B."/>
        </authorList>
    </citation>
    <scope>NUCLEOTIDE SEQUENCE [LARGE SCALE GENOMIC DNA]</scope>
    <source>
        <strain evidence="6">CG-Epi6</strain>
    </source>
</reference>
<dbReference type="InterPro" id="IPR042081">
    <property type="entry name" value="RNA_2'-PTrans_C"/>
</dbReference>
<evidence type="ECO:0000256" key="1">
    <source>
        <dbReference type="ARBA" id="ARBA00009836"/>
    </source>
</evidence>
<dbReference type="PANTHER" id="PTHR12684:SF2">
    <property type="entry name" value="TRNA 2'-PHOSPHOTRANSFERASE 1"/>
    <property type="match status" value="1"/>
</dbReference>
<comment type="similarity">
    <text evidence="1 5">Belongs to the KptA/TPT1 family.</text>
</comment>
<dbReference type="SUPFAM" id="SSF56399">
    <property type="entry name" value="ADP-ribosylation"/>
    <property type="match status" value="1"/>
</dbReference>
<keyword evidence="2 5" id="KW-0808">Transferase</keyword>
<evidence type="ECO:0000256" key="5">
    <source>
        <dbReference type="HAMAP-Rule" id="MF_00299"/>
    </source>
</evidence>
<organism evidence="6 7">
    <name type="scientific">Marine Group III euryarchaeote CG-Epi6</name>
    <dbReference type="NCBI Taxonomy" id="1889000"/>
    <lineage>
        <taxon>Archaea</taxon>
        <taxon>Methanobacteriati</taxon>
        <taxon>Thermoplasmatota</taxon>
        <taxon>Thermoplasmata</taxon>
        <taxon>Candidatus Thermoprofundales</taxon>
    </lineage>
</organism>
<comment type="function">
    <text evidence="4 5">Removes the 2'-phosphate from RNA via an intermediate in which the phosphate is ADP-ribosylated by NAD followed by a presumed transesterification to release the RNA and generate ADP-ribose 1''-2''-cyclic phosphate (APPR&gt;P). May function as an ADP-ribosylase.</text>
</comment>
<evidence type="ECO:0000313" key="6">
    <source>
        <dbReference type="EMBL" id="OIR12255.1"/>
    </source>
</evidence>
<dbReference type="HAMAP" id="MF_00299">
    <property type="entry name" value="KptA"/>
    <property type="match status" value="1"/>
</dbReference>
<dbReference type="AlphaFoldDB" id="A0A1J5SUU7"/>
<dbReference type="EC" id="2.7.1.-" evidence="5"/>
<dbReference type="GO" id="GO:0000215">
    <property type="term" value="F:tRNA 2'-phosphotransferase activity"/>
    <property type="evidence" value="ECO:0007669"/>
    <property type="project" value="TreeGrafter"/>
</dbReference>
<proteinExistence type="inferred from homology"/>
<dbReference type="Gene3D" id="3.20.170.30">
    <property type="match status" value="1"/>
</dbReference>
<dbReference type="InterPro" id="IPR002745">
    <property type="entry name" value="Ptrans_KptA/Tpt1"/>
</dbReference>